<dbReference type="Pfam" id="PF08621">
    <property type="entry name" value="RPAP1_N"/>
    <property type="match status" value="1"/>
</dbReference>
<feature type="domain" description="RPAP1 N-terminal" evidence="4">
    <location>
        <begin position="232"/>
        <end position="275"/>
    </location>
</feature>
<dbReference type="Pfam" id="PF08620">
    <property type="entry name" value="RPAP1_C"/>
    <property type="match status" value="1"/>
</dbReference>
<keyword evidence="6" id="KW-1185">Reference proteome</keyword>
<dbReference type="EMBL" id="OX459121">
    <property type="protein sequence ID" value="CAI9104804.1"/>
    <property type="molecule type" value="Genomic_DNA"/>
</dbReference>
<dbReference type="InterPro" id="IPR055326">
    <property type="entry name" value="MINIYO"/>
</dbReference>
<feature type="region of interest" description="Disordered" evidence="2">
    <location>
        <begin position="1"/>
        <end position="25"/>
    </location>
</feature>
<dbReference type="PANTHER" id="PTHR47605">
    <property type="entry name" value="TRANSCRIPTIONAL ELONGATION REGULATOR MINIYO"/>
    <property type="match status" value="1"/>
</dbReference>
<dbReference type="InterPro" id="IPR013930">
    <property type="entry name" value="RPAP1_N"/>
</dbReference>
<evidence type="ECO:0000313" key="5">
    <source>
        <dbReference type="EMBL" id="CAI9104804.1"/>
    </source>
</evidence>
<evidence type="ECO:0000256" key="2">
    <source>
        <dbReference type="SAM" id="MobiDB-lite"/>
    </source>
</evidence>
<evidence type="ECO:0000256" key="1">
    <source>
        <dbReference type="ARBA" id="ARBA00009953"/>
    </source>
</evidence>
<dbReference type="InterPro" id="IPR013929">
    <property type="entry name" value="RPAP1_C"/>
</dbReference>
<dbReference type="PANTHER" id="PTHR47605:SF2">
    <property type="entry name" value="TRANSCRIPTIONAL ELONGATION REGULATOR MINIYO"/>
    <property type="match status" value="1"/>
</dbReference>
<proteinExistence type="inferred from homology"/>
<feature type="compositionally biased region" description="Pro residues" evidence="2">
    <location>
        <begin position="44"/>
        <end position="53"/>
    </location>
</feature>
<organism evidence="5 6">
    <name type="scientific">Oldenlandia corymbosa var. corymbosa</name>
    <dbReference type="NCBI Taxonomy" id="529605"/>
    <lineage>
        <taxon>Eukaryota</taxon>
        <taxon>Viridiplantae</taxon>
        <taxon>Streptophyta</taxon>
        <taxon>Embryophyta</taxon>
        <taxon>Tracheophyta</taxon>
        <taxon>Spermatophyta</taxon>
        <taxon>Magnoliopsida</taxon>
        <taxon>eudicotyledons</taxon>
        <taxon>Gunneridae</taxon>
        <taxon>Pentapetalae</taxon>
        <taxon>asterids</taxon>
        <taxon>lamiids</taxon>
        <taxon>Gentianales</taxon>
        <taxon>Rubiaceae</taxon>
        <taxon>Rubioideae</taxon>
        <taxon>Spermacoceae</taxon>
        <taxon>Hedyotis-Oldenlandia complex</taxon>
        <taxon>Oldenlandia</taxon>
    </lineage>
</organism>
<gene>
    <name evidence="5" type="ORF">OLC1_LOCUS13648</name>
</gene>
<feature type="domain" description="RPAP1 C-terminal" evidence="3">
    <location>
        <begin position="366"/>
        <end position="446"/>
    </location>
</feature>
<name>A0AAV1DAB7_OLDCO</name>
<sequence>MSENEERRSKKKPIFRTSPLQINGQDASRLVGGIVEKGFSSHAAPPPPRPTVLPFPAARHRSHGPHWNPAGGCIGDDDWDMDDVEEEGFSGYENAAAFAQPMQRKEKKSVDFTKWRELMASDQSGDLLVSKKAKKKNAGSIEKTQVVPRLNENDDVLRRIEDVQPQCAFPVCDRADEMDTDVFESVKDPEEVSAMVLDGEPSQSNGMYNLGTGFGSNQLFNKNVGSTSLESEIDAENRARLERMSSNEIAEAHAEIKARMSPALIEKLRKRGQDKLQRKKGPASDTAASSPQVVGSSIMTNPSGSPLKNSSPKGVPASQSNVSLKVMTADSKDAQQGLGNAGQVKLSSKSSSLWESWSRRVESVREIRFSVDGDVMKSDISYGEGNFGNASARSGYNVSERDFLRTEGDPGATGYTIKEALALTRSVVPGQRVFALQLISSILDRAIFGLYEKKVGCTFEFPATDGNIDWEAIWAFALGPEPELALSLRICLDDNHNSVVLACAKAIRSVLSCDLNESFFDASEKLPCIHGDVHTAAVFRTKSDMDVGFLPGGFWKYSAKQSNLVPFADEVDHEVPEQGEHTIQDDIVVAGQDVAAGLIRMGVLERVSYLLETQPSAALEECLLSILIAIARHSPSAATAIRKCNGLVQAIVDRFISKEQMKITPSKIKSVIFLKVGQLEQA</sequence>
<feature type="region of interest" description="Disordered" evidence="2">
    <location>
        <begin position="271"/>
        <end position="319"/>
    </location>
</feature>
<dbReference type="AlphaFoldDB" id="A0AAV1DAB7"/>
<feature type="compositionally biased region" description="Polar residues" evidence="2">
    <location>
        <begin position="286"/>
        <end position="319"/>
    </location>
</feature>
<comment type="similarity">
    <text evidence="1">Belongs to the RPAP1 family.</text>
</comment>
<reference evidence="5" key="1">
    <citation type="submission" date="2023-03" db="EMBL/GenBank/DDBJ databases">
        <authorList>
            <person name="Julca I."/>
        </authorList>
    </citation>
    <scope>NUCLEOTIDE SEQUENCE</scope>
</reference>
<feature type="region of interest" description="Disordered" evidence="2">
    <location>
        <begin position="38"/>
        <end position="80"/>
    </location>
</feature>
<evidence type="ECO:0000259" key="4">
    <source>
        <dbReference type="Pfam" id="PF08621"/>
    </source>
</evidence>
<dbReference type="Proteomes" id="UP001161247">
    <property type="component" value="Chromosome 4"/>
</dbReference>
<accession>A0AAV1DAB7</accession>
<evidence type="ECO:0000313" key="6">
    <source>
        <dbReference type="Proteomes" id="UP001161247"/>
    </source>
</evidence>
<protein>
    <submittedName>
        <fullName evidence="5">OLC1v1003567C1</fullName>
    </submittedName>
</protein>
<evidence type="ECO:0000259" key="3">
    <source>
        <dbReference type="Pfam" id="PF08620"/>
    </source>
</evidence>